<evidence type="ECO:0000256" key="10">
    <source>
        <dbReference type="ARBA" id="ARBA00022915"/>
    </source>
</evidence>
<dbReference type="PROSITE" id="PS00758">
    <property type="entry name" value="ARGE_DAPE_CPG2_1"/>
    <property type="match status" value="1"/>
</dbReference>
<keyword evidence="11 15" id="KW-0457">Lysine biosynthesis</keyword>
<organism evidence="17 18">
    <name type="scientific">Methylobacterium nonmethylotrophicum</name>
    <dbReference type="NCBI Taxonomy" id="1141884"/>
    <lineage>
        <taxon>Bacteria</taxon>
        <taxon>Pseudomonadati</taxon>
        <taxon>Pseudomonadota</taxon>
        <taxon>Alphaproteobacteria</taxon>
        <taxon>Hyphomicrobiales</taxon>
        <taxon>Methylobacteriaceae</taxon>
        <taxon>Methylobacterium</taxon>
    </lineage>
</organism>
<dbReference type="GO" id="GO:0006526">
    <property type="term" value="P:L-arginine biosynthetic process"/>
    <property type="evidence" value="ECO:0007669"/>
    <property type="project" value="TreeGrafter"/>
</dbReference>
<dbReference type="HAMAP" id="MF_01690">
    <property type="entry name" value="DapE"/>
    <property type="match status" value="1"/>
</dbReference>
<feature type="binding site" evidence="15">
    <location>
        <position position="178"/>
    </location>
    <ligand>
        <name>Zn(2+)</name>
        <dbReference type="ChEBI" id="CHEBI:29105"/>
        <label>1</label>
    </ligand>
</feature>
<dbReference type="Pfam" id="PF01546">
    <property type="entry name" value="Peptidase_M20"/>
    <property type="match status" value="1"/>
</dbReference>
<evidence type="ECO:0000256" key="5">
    <source>
        <dbReference type="ARBA" id="ARBA00022391"/>
    </source>
</evidence>
<evidence type="ECO:0000256" key="7">
    <source>
        <dbReference type="ARBA" id="ARBA00022723"/>
    </source>
</evidence>
<accession>A0A4Z0NMC0</accession>
<evidence type="ECO:0000259" key="16">
    <source>
        <dbReference type="Pfam" id="PF07687"/>
    </source>
</evidence>
<keyword evidence="6 15" id="KW-0028">Amino-acid biosynthesis</keyword>
<gene>
    <name evidence="15 17" type="primary">dapE</name>
    <name evidence="17" type="ORF">EU555_21335</name>
</gene>
<feature type="binding site" evidence="15">
    <location>
        <position position="367"/>
    </location>
    <ligand>
        <name>Zn(2+)</name>
        <dbReference type="ChEBI" id="CHEBI:29105"/>
        <label>2</label>
    </ligand>
</feature>
<dbReference type="Gene3D" id="3.40.630.10">
    <property type="entry name" value="Zn peptidases"/>
    <property type="match status" value="2"/>
</dbReference>
<comment type="similarity">
    <text evidence="2 15">Belongs to the peptidase M20A family. DapE subfamily.</text>
</comment>
<feature type="binding site" evidence="15">
    <location>
        <position position="114"/>
    </location>
    <ligand>
        <name>Zn(2+)</name>
        <dbReference type="ChEBI" id="CHEBI:29105"/>
        <label>1</label>
    </ligand>
</feature>
<evidence type="ECO:0000256" key="1">
    <source>
        <dbReference type="ARBA" id="ARBA00005130"/>
    </source>
</evidence>
<dbReference type="GO" id="GO:0019877">
    <property type="term" value="P:diaminopimelate biosynthetic process"/>
    <property type="evidence" value="ECO:0007669"/>
    <property type="project" value="UniProtKB-UniRule"/>
</dbReference>
<evidence type="ECO:0000256" key="14">
    <source>
        <dbReference type="ARBA" id="ARBA00051301"/>
    </source>
</evidence>
<dbReference type="SUPFAM" id="SSF53187">
    <property type="entry name" value="Zn-dependent exopeptidases"/>
    <property type="match status" value="1"/>
</dbReference>
<feature type="active site" evidence="15">
    <location>
        <position position="83"/>
    </location>
</feature>
<dbReference type="GO" id="GO:0009014">
    <property type="term" value="F:succinyl-diaminopimelate desuccinylase activity"/>
    <property type="evidence" value="ECO:0007669"/>
    <property type="project" value="UniProtKB-UniRule"/>
</dbReference>
<comment type="cofactor">
    <cofactor evidence="15">
        <name>Zn(2+)</name>
        <dbReference type="ChEBI" id="CHEBI:29105"/>
    </cofactor>
    <cofactor evidence="15">
        <name>Co(2+)</name>
        <dbReference type="ChEBI" id="CHEBI:48828"/>
    </cofactor>
    <text evidence="15">Binds 2 Zn(2+) or Co(2+) ions per subunit.</text>
</comment>
<evidence type="ECO:0000256" key="6">
    <source>
        <dbReference type="ARBA" id="ARBA00022605"/>
    </source>
</evidence>
<keyword evidence="10 15" id="KW-0220">Diaminopimelate biosynthesis</keyword>
<dbReference type="SUPFAM" id="SSF55031">
    <property type="entry name" value="Bacterial exopeptidase dimerisation domain"/>
    <property type="match status" value="1"/>
</dbReference>
<keyword evidence="12 15" id="KW-0170">Cobalt</keyword>
<keyword evidence="7 15" id="KW-0479">Metal-binding</keyword>
<dbReference type="NCBIfam" id="TIGR01246">
    <property type="entry name" value="dapE_proteo"/>
    <property type="match status" value="1"/>
</dbReference>
<comment type="caution">
    <text evidence="17">The sequence shown here is derived from an EMBL/GenBank/DDBJ whole genome shotgun (WGS) entry which is preliminary data.</text>
</comment>
<evidence type="ECO:0000256" key="9">
    <source>
        <dbReference type="ARBA" id="ARBA00022833"/>
    </source>
</evidence>
<dbReference type="CDD" id="cd03891">
    <property type="entry name" value="M20_DapE_proteobac"/>
    <property type="match status" value="1"/>
</dbReference>
<evidence type="ECO:0000256" key="4">
    <source>
        <dbReference type="ARBA" id="ARBA00011921"/>
    </source>
</evidence>
<evidence type="ECO:0000256" key="15">
    <source>
        <dbReference type="HAMAP-Rule" id="MF_01690"/>
    </source>
</evidence>
<dbReference type="InterPro" id="IPR011650">
    <property type="entry name" value="Peptidase_M20_dimer"/>
</dbReference>
<dbReference type="NCBIfam" id="NF009557">
    <property type="entry name" value="PRK13009.1"/>
    <property type="match status" value="1"/>
</dbReference>
<name>A0A4Z0NMC0_9HYPH</name>
<comment type="catalytic activity">
    <reaction evidence="14 15">
        <text>N-succinyl-(2S,6S)-2,6-diaminopimelate + H2O = (2S,6S)-2,6-diaminopimelate + succinate</text>
        <dbReference type="Rhea" id="RHEA:22608"/>
        <dbReference type="ChEBI" id="CHEBI:15377"/>
        <dbReference type="ChEBI" id="CHEBI:30031"/>
        <dbReference type="ChEBI" id="CHEBI:57609"/>
        <dbReference type="ChEBI" id="CHEBI:58087"/>
        <dbReference type="EC" id="3.5.1.18"/>
    </reaction>
</comment>
<dbReference type="Proteomes" id="UP000297535">
    <property type="component" value="Unassembled WGS sequence"/>
</dbReference>
<evidence type="ECO:0000256" key="3">
    <source>
        <dbReference type="ARBA" id="ARBA00011738"/>
    </source>
</evidence>
<keyword evidence="18" id="KW-1185">Reference proteome</keyword>
<dbReference type="PROSITE" id="PS00759">
    <property type="entry name" value="ARGE_DAPE_CPG2_2"/>
    <property type="match status" value="1"/>
</dbReference>
<dbReference type="GO" id="GO:0050897">
    <property type="term" value="F:cobalt ion binding"/>
    <property type="evidence" value="ECO:0007669"/>
    <property type="project" value="UniProtKB-UniRule"/>
</dbReference>
<dbReference type="AlphaFoldDB" id="A0A4Z0NMC0"/>
<evidence type="ECO:0000313" key="17">
    <source>
        <dbReference type="EMBL" id="TGD96929.1"/>
    </source>
</evidence>
<comment type="pathway">
    <text evidence="1 15">Amino-acid biosynthesis; L-lysine biosynthesis via DAP pathway; LL-2,6-diaminopimelate from (S)-tetrahydrodipicolinate (succinylase route): step 3/3.</text>
</comment>
<dbReference type="UniPathway" id="UPA00034">
    <property type="reaction ID" value="UER00021"/>
</dbReference>
<dbReference type="InterPro" id="IPR005941">
    <property type="entry name" value="DapE_proteobac"/>
</dbReference>
<evidence type="ECO:0000256" key="2">
    <source>
        <dbReference type="ARBA" id="ARBA00006746"/>
    </source>
</evidence>
<dbReference type="PANTHER" id="PTHR43808">
    <property type="entry name" value="ACETYLORNITHINE DEACETYLASE"/>
    <property type="match status" value="1"/>
</dbReference>
<dbReference type="GO" id="GO:0009089">
    <property type="term" value="P:lysine biosynthetic process via diaminopimelate"/>
    <property type="evidence" value="ECO:0007669"/>
    <property type="project" value="UniProtKB-UniRule"/>
</dbReference>
<evidence type="ECO:0000256" key="8">
    <source>
        <dbReference type="ARBA" id="ARBA00022801"/>
    </source>
</evidence>
<feature type="binding site" evidence="15">
    <location>
        <position position="81"/>
    </location>
    <ligand>
        <name>Zn(2+)</name>
        <dbReference type="ChEBI" id="CHEBI:29105"/>
        <label>1</label>
    </ligand>
</feature>
<dbReference type="Pfam" id="PF07687">
    <property type="entry name" value="M20_dimer"/>
    <property type="match status" value="1"/>
</dbReference>
<dbReference type="EC" id="3.5.1.18" evidence="4 15"/>
<dbReference type="EMBL" id="SRLB01000016">
    <property type="protein sequence ID" value="TGD96929.1"/>
    <property type="molecule type" value="Genomic_DNA"/>
</dbReference>
<protein>
    <recommendedName>
        <fullName evidence="5 15">Succinyl-diaminopimelate desuccinylase</fullName>
        <shortName evidence="15">SDAP desuccinylase</shortName>
        <ecNumber evidence="4 15">3.5.1.18</ecNumber>
    </recommendedName>
    <alternativeName>
        <fullName evidence="13 15">N-succinyl-LL-2,6-diaminoheptanedioate amidohydrolase</fullName>
    </alternativeName>
</protein>
<keyword evidence="8 15" id="KW-0378">Hydrolase</keyword>
<dbReference type="GO" id="GO:0008270">
    <property type="term" value="F:zinc ion binding"/>
    <property type="evidence" value="ECO:0007669"/>
    <property type="project" value="UniProtKB-UniRule"/>
</dbReference>
<dbReference type="InterPro" id="IPR002933">
    <property type="entry name" value="Peptidase_M20"/>
</dbReference>
<feature type="binding site" evidence="15">
    <location>
        <position position="150"/>
    </location>
    <ligand>
        <name>Zn(2+)</name>
        <dbReference type="ChEBI" id="CHEBI:29105"/>
        <label>2</label>
    </ligand>
</feature>
<keyword evidence="9 15" id="KW-0862">Zinc</keyword>
<evidence type="ECO:0000256" key="11">
    <source>
        <dbReference type="ARBA" id="ARBA00023154"/>
    </source>
</evidence>
<evidence type="ECO:0000256" key="13">
    <source>
        <dbReference type="ARBA" id="ARBA00031891"/>
    </source>
</evidence>
<dbReference type="InterPro" id="IPR050072">
    <property type="entry name" value="Peptidase_M20A"/>
</dbReference>
<evidence type="ECO:0000256" key="12">
    <source>
        <dbReference type="ARBA" id="ARBA00023285"/>
    </source>
</evidence>
<dbReference type="OrthoDB" id="9809784at2"/>
<dbReference type="InterPro" id="IPR036264">
    <property type="entry name" value="Bact_exopeptidase_dim_dom"/>
</dbReference>
<dbReference type="PANTHER" id="PTHR43808:SF31">
    <property type="entry name" value="N-ACETYL-L-CITRULLINE DEACETYLASE"/>
    <property type="match status" value="1"/>
</dbReference>
<reference evidence="17 18" key="1">
    <citation type="submission" date="2019-04" db="EMBL/GenBank/DDBJ databases">
        <authorList>
            <person name="Feng G."/>
            <person name="Zhu H."/>
        </authorList>
    </citation>
    <scope>NUCLEOTIDE SEQUENCE [LARGE SCALE GENOMIC DNA]</scope>
    <source>
        <strain evidence="17 18">6HR-1</strain>
    </source>
</reference>
<feature type="domain" description="Peptidase M20 dimerisation" evidence="16">
    <location>
        <begin position="191"/>
        <end position="296"/>
    </location>
</feature>
<feature type="active site" description="Proton acceptor" evidence="15">
    <location>
        <position position="149"/>
    </location>
</feature>
<sequence>MHAVTDPHLPLAHSPVALAQALIRCPSVTPHEGGALATLAGILAEAGFTVERPVFSEPGTPDVENLYARIGEGPCLLFAGHTDVVPPGDGASWRHDPFGAEIEGGELFGRGAVDMKGGIACMLAATLAFLGQRGPDFGGAIAFLITGDEEGPAVNGTVKLLDWARARGERFAHCLLGEPTNPDALGEMIKIGRRGSLTANLTVHGVQGHVAYPHRAENPIPGLMRLAQGLLAAPLDAGTAHFDASNLEFTTMDVGNPSTNVIPAEARATFNIRFNDLWTPETLAAELERRLAAAAGNAVRYSLDVRPTNSVAFLTAPDAFVEQVSDAIAAETGRRPALSTTGGTSDARFIKDACPVIEFGLVGQTMHQVDERVAVADLDRLARIYGRVLDTYFPRSADAPYQA</sequence>
<feature type="binding site" evidence="15">
    <location>
        <position position="114"/>
    </location>
    <ligand>
        <name>Zn(2+)</name>
        <dbReference type="ChEBI" id="CHEBI:29105"/>
        <label>2</label>
    </ligand>
</feature>
<comment type="subunit">
    <text evidence="3 15">Homodimer.</text>
</comment>
<dbReference type="GO" id="GO:0008777">
    <property type="term" value="F:acetylornithine deacetylase activity"/>
    <property type="evidence" value="ECO:0007669"/>
    <property type="project" value="TreeGrafter"/>
</dbReference>
<dbReference type="InterPro" id="IPR001261">
    <property type="entry name" value="ArgE/DapE_CS"/>
</dbReference>
<evidence type="ECO:0000313" key="18">
    <source>
        <dbReference type="Proteomes" id="UP000297535"/>
    </source>
</evidence>
<proteinExistence type="inferred from homology"/>
<comment type="function">
    <text evidence="15">Catalyzes the hydrolysis of N-succinyl-L,L-diaminopimelic acid (SDAP), forming succinate and LL-2,6-diaminopimelate (DAP), an intermediate involved in the bacterial biosynthesis of lysine and meso-diaminopimelic acid, an essential component of bacterial cell walls.</text>
</comment>